<dbReference type="EMBL" id="VMTP01000070">
    <property type="protein sequence ID" value="TVT79904.1"/>
    <property type="molecule type" value="Genomic_DNA"/>
</dbReference>
<dbReference type="EMBL" id="ATGK01000012">
    <property type="protein sequence ID" value="EPG37022.1"/>
    <property type="molecule type" value="Genomic_DNA"/>
</dbReference>
<feature type="domain" description="PoNi C-terminal" evidence="1">
    <location>
        <begin position="150"/>
        <end position="253"/>
    </location>
</feature>
<proteinExistence type="predicted"/>
<name>S3UC13_9GAMM</name>
<dbReference type="Proteomes" id="UP000316981">
    <property type="component" value="Unassembled WGS sequence"/>
</dbReference>
<dbReference type="SUPFAM" id="SSF140731">
    <property type="entry name" value="PA2201 C-terminal domain-like"/>
    <property type="match status" value="1"/>
</dbReference>
<protein>
    <submittedName>
        <fullName evidence="3">DUF1911 domain-containing protein</fullName>
    </submittedName>
</protein>
<reference evidence="2 4" key="1">
    <citation type="submission" date="2013-06" db="EMBL/GenBank/DDBJ databases">
        <title>The Genome Sequence of Acinetobacter sp. NIPH 2036.</title>
        <authorList>
            <consortium name="The Broad Institute Genome Sequencing Platform"/>
            <consortium name="The Broad Institute Genome Sequencing Center for Infectious Disease"/>
            <person name="Cerqueira G."/>
            <person name="Feldgarden M."/>
            <person name="Courvalin P."/>
            <person name="Perichon B."/>
            <person name="Grillot-Courvalin C."/>
            <person name="Clermont D."/>
            <person name="Rocha E."/>
            <person name="Yoon E.-J."/>
            <person name="Nemec A."/>
            <person name="Young S.K."/>
            <person name="Zeng Q."/>
            <person name="Gargeya S."/>
            <person name="Fitzgerald M."/>
            <person name="Abouelleil A."/>
            <person name="Alvarado L."/>
            <person name="Berlin A.M."/>
            <person name="Chapman S.B."/>
            <person name="Dewar J."/>
            <person name="Goldberg J."/>
            <person name="Griggs A."/>
            <person name="Gujja S."/>
            <person name="Hansen M."/>
            <person name="Howarth C."/>
            <person name="Imamovic A."/>
            <person name="Larimer J."/>
            <person name="McCowan C."/>
            <person name="Murphy C."/>
            <person name="Pearson M."/>
            <person name="Priest M."/>
            <person name="Roberts A."/>
            <person name="Saif S."/>
            <person name="Shea T."/>
            <person name="Sykes S."/>
            <person name="Wortman J."/>
            <person name="Nusbaum C."/>
            <person name="Birren B."/>
        </authorList>
    </citation>
    <scope>NUCLEOTIDE SEQUENCE [LARGE SCALE GENOMIC DNA]</scope>
    <source>
        <strain evidence="2 4">NIPH 2036</strain>
    </source>
</reference>
<dbReference type="Pfam" id="PF08929">
    <property type="entry name" value="PoNi_C"/>
    <property type="match status" value="1"/>
</dbReference>
<evidence type="ECO:0000313" key="5">
    <source>
        <dbReference type="Proteomes" id="UP000316981"/>
    </source>
</evidence>
<evidence type="ECO:0000313" key="3">
    <source>
        <dbReference type="EMBL" id="TVT79904.1"/>
    </source>
</evidence>
<organism evidence="2 4">
    <name type="scientific">Acinetobacter colistiniresistens</name>
    <dbReference type="NCBI Taxonomy" id="280145"/>
    <lineage>
        <taxon>Bacteria</taxon>
        <taxon>Pseudomonadati</taxon>
        <taxon>Pseudomonadota</taxon>
        <taxon>Gammaproteobacteria</taxon>
        <taxon>Moraxellales</taxon>
        <taxon>Moraxellaceae</taxon>
        <taxon>Acinetobacter</taxon>
    </lineage>
</organism>
<dbReference type="PATRIC" id="fig|1217696.3.peg.2251"/>
<gene>
    <name evidence="2" type="ORF">F907_02287</name>
    <name evidence="3" type="ORF">FPV60_13800</name>
</gene>
<dbReference type="Gene3D" id="1.10.3920.10">
    <property type="entry name" value="PA2201 C-terminal domain-like"/>
    <property type="match status" value="1"/>
</dbReference>
<dbReference type="InterPro" id="IPR015025">
    <property type="entry name" value="PoNi_C"/>
</dbReference>
<sequence>MSFLTERRQQFLTEANFHGTRDLTLRVMQRQKDNLSKSEGADVGWHLSMWFGIAEGTFNNFILSYTAGESIESLRYALENVVVAYENYLKELLQNSGDPNEMAFPIRSFDGYCPYLWLISLCYLLHRQDLLPRVARLVDGEDEENAGIDFNIEELLNYSKELERYETDDCVSGCYGLFADALSEPNKIQALNLLNGFLKKWYKDLSAAPWHDSHLSDDGYFGYWAFEAGAAVYLLEIEDDSSLHQYLYYPKDLVQFARTFVPLANDVSNKQGNQLRCEAGENCPKTGDWYSPANNMEKRHFKQGETMPEIKNNSWGLTIWYLVE</sequence>
<dbReference type="HOGENOM" id="CLU_071487_0_1_6"/>
<dbReference type="RefSeq" id="WP_016652793.1">
    <property type="nucleotide sequence ID" value="NZ_BHGD02000061.1"/>
</dbReference>
<dbReference type="GeneID" id="45417491"/>
<evidence type="ECO:0000313" key="4">
    <source>
        <dbReference type="Proteomes" id="UP000014559"/>
    </source>
</evidence>
<accession>S3UC13</accession>
<reference evidence="3 5" key="2">
    <citation type="submission" date="2019-07" db="EMBL/GenBank/DDBJ databases">
        <title>Draft Genome Sequence of the first blaOXA-58-Harboring Acinetobacter colistiniresistens clinical isolate from Brazil.</title>
        <authorList>
            <person name="Favaro L.S."/>
            <person name="Paula-Petroli S.B."/>
            <person name="Moura C.F."/>
            <person name="Tognim M.C.B."/>
            <person name="Venancio E.J."/>
            <person name="Yamada-Ogatta S.F."/>
            <person name="Carrara-Marroni F.E."/>
        </authorList>
    </citation>
    <scope>NUCLEOTIDE SEQUENCE [LARGE SCALE GENOMIC DNA]</scope>
    <source>
        <strain evidence="3 5">DL</strain>
    </source>
</reference>
<evidence type="ECO:0000259" key="1">
    <source>
        <dbReference type="Pfam" id="PF08929"/>
    </source>
</evidence>
<dbReference type="Proteomes" id="UP000014559">
    <property type="component" value="Unassembled WGS sequence"/>
</dbReference>
<comment type="caution">
    <text evidence="2">The sequence shown here is derived from an EMBL/GenBank/DDBJ whole genome shotgun (WGS) entry which is preliminary data.</text>
</comment>
<dbReference type="AlphaFoldDB" id="S3UC13"/>
<dbReference type="InterPro" id="IPR028983">
    <property type="entry name" value="PA2201-like_C"/>
</dbReference>
<evidence type="ECO:0000313" key="2">
    <source>
        <dbReference type="EMBL" id="EPG37022.1"/>
    </source>
</evidence>